<feature type="compositionally biased region" description="Basic and acidic residues" evidence="1">
    <location>
        <begin position="37"/>
        <end position="46"/>
    </location>
</feature>
<feature type="domain" description="BZIP" evidence="2">
    <location>
        <begin position="18"/>
        <end position="33"/>
    </location>
</feature>
<dbReference type="AlphaFoldDB" id="A0A9X0BDZ8"/>
<feature type="compositionally biased region" description="Basic residues" evidence="1">
    <location>
        <begin position="19"/>
        <end position="36"/>
    </location>
</feature>
<dbReference type="InterPro" id="IPR021833">
    <property type="entry name" value="DUF3425"/>
</dbReference>
<dbReference type="EMBL" id="JAPZBU010000003">
    <property type="protein sequence ID" value="KAJ5413731.1"/>
    <property type="molecule type" value="Genomic_DNA"/>
</dbReference>
<keyword evidence="4" id="KW-1185">Reference proteome</keyword>
<name>A0A9X0BDZ8_9EURO</name>
<evidence type="ECO:0000313" key="4">
    <source>
        <dbReference type="Proteomes" id="UP001147747"/>
    </source>
</evidence>
<reference evidence="3" key="2">
    <citation type="journal article" date="2023" name="IMA Fungus">
        <title>Comparative genomic study of the Penicillium genus elucidates a diverse pangenome and 15 lateral gene transfer events.</title>
        <authorList>
            <person name="Petersen C."/>
            <person name="Sorensen T."/>
            <person name="Nielsen M.R."/>
            <person name="Sondergaard T.E."/>
            <person name="Sorensen J.L."/>
            <person name="Fitzpatrick D.A."/>
            <person name="Frisvad J.C."/>
            <person name="Nielsen K.L."/>
        </authorList>
    </citation>
    <scope>NUCLEOTIDE SEQUENCE</scope>
    <source>
        <strain evidence="3">IBT 29677</strain>
    </source>
</reference>
<dbReference type="InterPro" id="IPR004827">
    <property type="entry name" value="bZIP"/>
</dbReference>
<dbReference type="PANTHER" id="PTHR38116:SF9">
    <property type="entry name" value="BZIP DOMAIN-CONTAINING PROTEIN"/>
    <property type="match status" value="1"/>
</dbReference>
<evidence type="ECO:0000313" key="3">
    <source>
        <dbReference type="EMBL" id="KAJ5413731.1"/>
    </source>
</evidence>
<dbReference type="Proteomes" id="UP001147747">
    <property type="component" value="Unassembled WGS sequence"/>
</dbReference>
<organism evidence="3 4">
    <name type="scientific">Penicillium cosmopolitanum</name>
    <dbReference type="NCBI Taxonomy" id="1131564"/>
    <lineage>
        <taxon>Eukaryota</taxon>
        <taxon>Fungi</taxon>
        <taxon>Dikarya</taxon>
        <taxon>Ascomycota</taxon>
        <taxon>Pezizomycotina</taxon>
        <taxon>Eurotiomycetes</taxon>
        <taxon>Eurotiomycetidae</taxon>
        <taxon>Eurotiales</taxon>
        <taxon>Aspergillaceae</taxon>
        <taxon>Penicillium</taxon>
    </lineage>
</organism>
<reference evidence="3" key="1">
    <citation type="submission" date="2022-12" db="EMBL/GenBank/DDBJ databases">
        <authorList>
            <person name="Petersen C."/>
        </authorList>
    </citation>
    <scope>NUCLEOTIDE SEQUENCE</scope>
    <source>
        <strain evidence="3">IBT 29677</strain>
    </source>
</reference>
<evidence type="ECO:0000256" key="1">
    <source>
        <dbReference type="SAM" id="MobiDB-lite"/>
    </source>
</evidence>
<sequence length="443" mass="50474">MLQMDQGKNKRSMDDLERRRARNRLSQRAYRRRHAERLRELRERAEAGTTSPNEILEKTQKENQLLRKQLCDFQSKLASVTESLMTLAGSVTNVLNENSPDQPPFEETKVDPPVEQNETTAETDIFNPGPVESTLFSDLMIDGIFQPRSAMPVTYPPETFSVAAGPATSSAGLDWEAMSGNPSVLNHQQIPNIWSYGYQMGFQPLYRQVVAVLGLFNSLTRPEAMAWYAKTRFHHIVDLTTWQLHPCPQTLERVEKQYRPTMFQLQHDHPKVIDWIPFPSIRDRLIRLHSANPQIDQIFCDLVSSYTVEADMADLILGAPAQRVYIRVLDVSMGAADVKNKMIDPPSVLPVADAGSLFSNPECAQALFVLLHMDHGISEYKLDPSFFGTYPELFDPEEDYIAQGVPLRPDIQTILPRPVRLNNLTFQTYRSFIDFHKLALTPF</sequence>
<dbReference type="GeneID" id="81363985"/>
<dbReference type="PROSITE" id="PS00036">
    <property type="entry name" value="BZIP_BASIC"/>
    <property type="match status" value="1"/>
</dbReference>
<dbReference type="OrthoDB" id="10261951at2759"/>
<dbReference type="InterPro" id="IPR046347">
    <property type="entry name" value="bZIP_sf"/>
</dbReference>
<dbReference type="CDD" id="cd14688">
    <property type="entry name" value="bZIP_YAP"/>
    <property type="match status" value="1"/>
</dbReference>
<dbReference type="SUPFAM" id="SSF57959">
    <property type="entry name" value="Leucine zipper domain"/>
    <property type="match status" value="1"/>
</dbReference>
<comment type="caution">
    <text evidence="3">The sequence shown here is derived from an EMBL/GenBank/DDBJ whole genome shotgun (WGS) entry which is preliminary data.</text>
</comment>
<protein>
    <recommendedName>
        <fullName evidence="2">BZIP domain-containing protein</fullName>
    </recommendedName>
</protein>
<proteinExistence type="predicted"/>
<dbReference type="GO" id="GO:0003700">
    <property type="term" value="F:DNA-binding transcription factor activity"/>
    <property type="evidence" value="ECO:0007669"/>
    <property type="project" value="InterPro"/>
</dbReference>
<feature type="compositionally biased region" description="Basic and acidic residues" evidence="1">
    <location>
        <begin position="7"/>
        <end position="18"/>
    </location>
</feature>
<dbReference type="PANTHER" id="PTHR38116">
    <property type="entry name" value="CHROMOSOME 7, WHOLE GENOME SHOTGUN SEQUENCE"/>
    <property type="match status" value="1"/>
</dbReference>
<feature type="region of interest" description="Disordered" evidence="1">
    <location>
        <begin position="1"/>
        <end position="55"/>
    </location>
</feature>
<dbReference type="RefSeq" id="XP_056493587.1">
    <property type="nucleotide sequence ID" value="XM_056625005.1"/>
</dbReference>
<dbReference type="Pfam" id="PF11905">
    <property type="entry name" value="DUF3425"/>
    <property type="match status" value="1"/>
</dbReference>
<evidence type="ECO:0000259" key="2">
    <source>
        <dbReference type="PROSITE" id="PS00036"/>
    </source>
</evidence>
<dbReference type="Gene3D" id="1.20.5.170">
    <property type="match status" value="1"/>
</dbReference>
<accession>A0A9X0BDZ8</accession>
<gene>
    <name evidence="3" type="ORF">N7509_000358</name>
</gene>